<organism evidence="4 5">
    <name type="scientific">Halolactibacillus halophilus</name>
    <dbReference type="NCBI Taxonomy" id="306540"/>
    <lineage>
        <taxon>Bacteria</taxon>
        <taxon>Bacillati</taxon>
        <taxon>Bacillota</taxon>
        <taxon>Bacilli</taxon>
        <taxon>Bacillales</taxon>
        <taxon>Bacillaceae</taxon>
        <taxon>Halolactibacillus</taxon>
    </lineage>
</organism>
<dbReference type="InterPro" id="IPR035903">
    <property type="entry name" value="HesB-like_dom_sf"/>
</dbReference>
<name>A0A1I5P2J3_9BACI</name>
<feature type="domain" description="Core" evidence="2">
    <location>
        <begin position="1"/>
        <end position="86"/>
    </location>
</feature>
<dbReference type="EMBL" id="BJWI01000011">
    <property type="protein sequence ID" value="GEM01516.1"/>
    <property type="molecule type" value="Genomic_DNA"/>
</dbReference>
<proteinExistence type="inferred from homology"/>
<dbReference type="Gene3D" id="2.60.300.12">
    <property type="entry name" value="HesB-like domain"/>
    <property type="match status" value="1"/>
</dbReference>
<dbReference type="OrthoDB" id="1645729at2"/>
<dbReference type="STRING" id="306540.SAMN05421839_11248"/>
<protein>
    <submittedName>
        <fullName evidence="4">Uncharacterized protein YneR</fullName>
    </submittedName>
</protein>
<dbReference type="EMBL" id="FOXC01000012">
    <property type="protein sequence ID" value="SFP28314.1"/>
    <property type="molecule type" value="Genomic_DNA"/>
</dbReference>
<dbReference type="InterPro" id="IPR008326">
    <property type="entry name" value="PdhI-like"/>
</dbReference>
<dbReference type="PIRSF" id="PIRSF034852">
    <property type="entry name" value="UCP034852"/>
    <property type="match status" value="1"/>
</dbReference>
<reference evidence="3 6" key="2">
    <citation type="submission" date="2019-07" db="EMBL/GenBank/DDBJ databases">
        <title>Whole genome shotgun sequence of Halolactibacillus halophilus NBRC 100868.</title>
        <authorList>
            <person name="Hosoyama A."/>
            <person name="Uohara A."/>
            <person name="Ohji S."/>
            <person name="Ichikawa N."/>
        </authorList>
    </citation>
    <scope>NUCLEOTIDE SEQUENCE [LARGE SCALE GENOMIC DNA]</scope>
    <source>
        <strain evidence="3 6">NBRC 100868</strain>
    </source>
</reference>
<dbReference type="InterPro" id="IPR000361">
    <property type="entry name" value="ATAP_core_dom"/>
</dbReference>
<evidence type="ECO:0000313" key="3">
    <source>
        <dbReference type="EMBL" id="GEM01516.1"/>
    </source>
</evidence>
<evidence type="ECO:0000259" key="2">
    <source>
        <dbReference type="Pfam" id="PF01521"/>
    </source>
</evidence>
<dbReference type="SUPFAM" id="SSF89360">
    <property type="entry name" value="HesB-like domain"/>
    <property type="match status" value="1"/>
</dbReference>
<keyword evidence="6" id="KW-1185">Reference proteome</keyword>
<sequence>MNISLTQPALFWFKREMTLTEGQMVRFYVRQGGFQADNGFSIGLTVNDTPNDAAAILHTDGLTFFIEQKDAWFFDGHNLKVKYSQKKQEIDYVLHT</sequence>
<comment type="similarity">
    <text evidence="1">Belongs to the HesB/IscA family.</text>
</comment>
<dbReference type="RefSeq" id="WP_089831441.1">
    <property type="nucleotide sequence ID" value="NZ_BJWI01000011.1"/>
</dbReference>
<dbReference type="Proteomes" id="UP000321547">
    <property type="component" value="Unassembled WGS sequence"/>
</dbReference>
<dbReference type="AlphaFoldDB" id="A0A1I5P2J3"/>
<gene>
    <name evidence="3" type="primary">yneR</name>
    <name evidence="3" type="ORF">HHA03_10480</name>
    <name evidence="4" type="ORF">SAMN05421839_11248</name>
</gene>
<evidence type="ECO:0000313" key="5">
    <source>
        <dbReference type="Proteomes" id="UP000242243"/>
    </source>
</evidence>
<evidence type="ECO:0000256" key="1">
    <source>
        <dbReference type="ARBA" id="ARBA00006718"/>
    </source>
</evidence>
<accession>A0A1I5P2J3</accession>
<reference evidence="4 5" key="1">
    <citation type="submission" date="2016-10" db="EMBL/GenBank/DDBJ databases">
        <authorList>
            <person name="de Groot N.N."/>
        </authorList>
    </citation>
    <scope>NUCLEOTIDE SEQUENCE [LARGE SCALE GENOMIC DNA]</scope>
    <source>
        <strain evidence="4 5">DSM 17073</strain>
    </source>
</reference>
<evidence type="ECO:0000313" key="4">
    <source>
        <dbReference type="EMBL" id="SFP28314.1"/>
    </source>
</evidence>
<evidence type="ECO:0000313" key="6">
    <source>
        <dbReference type="Proteomes" id="UP000321547"/>
    </source>
</evidence>
<dbReference type="Pfam" id="PF01521">
    <property type="entry name" value="Fe-S_biosyn"/>
    <property type="match status" value="1"/>
</dbReference>
<dbReference type="Proteomes" id="UP000242243">
    <property type="component" value="Unassembled WGS sequence"/>
</dbReference>